<evidence type="ECO:0000256" key="1">
    <source>
        <dbReference type="ARBA" id="ARBA00009677"/>
    </source>
</evidence>
<dbReference type="PROSITE" id="PS00588">
    <property type="entry name" value="FLAGELLA_BB_ROD"/>
    <property type="match status" value="1"/>
</dbReference>
<dbReference type="InterPro" id="IPR037925">
    <property type="entry name" value="FlgE/F/G-like"/>
</dbReference>
<evidence type="ECO:0000313" key="9">
    <source>
        <dbReference type="Proteomes" id="UP000521358"/>
    </source>
</evidence>
<keyword evidence="8" id="KW-1185">Reference proteome</keyword>
<dbReference type="EMBL" id="JAAVMB010000010">
    <property type="protein sequence ID" value="NKC68299.1"/>
    <property type="molecule type" value="Genomic_DNA"/>
</dbReference>
<keyword evidence="6" id="KW-0282">Flagellum</keyword>
<keyword evidence="6" id="KW-0969">Cilium</keyword>
<comment type="similarity">
    <text evidence="1 2">Belongs to the flagella basal body rod proteins family.</text>
</comment>
<comment type="caution">
    <text evidence="6">The sequence shown here is derived from an EMBL/GenBank/DDBJ whole genome shotgun (WGS) entry which is preliminary data.</text>
</comment>
<dbReference type="OrthoDB" id="9804559at2"/>
<gene>
    <name evidence="7" type="ORF">CBF32_10390</name>
    <name evidence="6" type="ORF">HED35_09375</name>
</gene>
<dbReference type="NCBIfam" id="TIGR03506">
    <property type="entry name" value="FlgEFG_subfam"/>
    <property type="match status" value="1"/>
</dbReference>
<keyword evidence="6" id="KW-0966">Cell projection</keyword>
<evidence type="ECO:0000256" key="2">
    <source>
        <dbReference type="RuleBase" id="RU362116"/>
    </source>
</evidence>
<dbReference type="AlphaFoldDB" id="A0A369AXW7"/>
<dbReference type="Pfam" id="PF22692">
    <property type="entry name" value="LlgE_F_G_D1"/>
    <property type="match status" value="1"/>
</dbReference>
<comment type="subcellular location">
    <subcellularLocation>
        <location evidence="2">Bacterial flagellum basal body</location>
    </subcellularLocation>
</comment>
<dbReference type="InterPro" id="IPR053967">
    <property type="entry name" value="LlgE_F_G-like_D1"/>
</dbReference>
<dbReference type="GO" id="GO:0071978">
    <property type="term" value="P:bacterial-type flagellum-dependent swarming motility"/>
    <property type="evidence" value="ECO:0007669"/>
    <property type="project" value="TreeGrafter"/>
</dbReference>
<dbReference type="EMBL" id="NGJX01000011">
    <property type="protein sequence ID" value="RSU00775.1"/>
    <property type="molecule type" value="Genomic_DNA"/>
</dbReference>
<dbReference type="GeneID" id="63147072"/>
<dbReference type="InterPro" id="IPR001444">
    <property type="entry name" value="Flag_bb_rod_N"/>
</dbReference>
<feature type="domain" description="Flagellar basal body rod protein N-terminal" evidence="3">
    <location>
        <begin position="8"/>
        <end position="35"/>
    </location>
</feature>
<dbReference type="InterPro" id="IPR019776">
    <property type="entry name" value="Flagellar_basal_body_rod_CS"/>
</dbReference>
<dbReference type="InterPro" id="IPR020013">
    <property type="entry name" value="Flagellar_FlgE/F/G"/>
</dbReference>
<dbReference type="GO" id="GO:0009425">
    <property type="term" value="C:bacterial-type flagellum basal body"/>
    <property type="evidence" value="ECO:0007669"/>
    <property type="project" value="UniProtKB-SubCell"/>
</dbReference>
<evidence type="ECO:0000313" key="7">
    <source>
        <dbReference type="EMBL" id="RSU00775.1"/>
    </source>
</evidence>
<dbReference type="Pfam" id="PF06429">
    <property type="entry name" value="Flg_bbr_C"/>
    <property type="match status" value="1"/>
</dbReference>
<accession>A0A369AXW7</accession>
<protein>
    <submittedName>
        <fullName evidence="6">Flagellar hook basal-body protein</fullName>
    </submittedName>
</protein>
<reference evidence="7 8" key="1">
    <citation type="submission" date="2017-05" db="EMBL/GenBank/DDBJ databases">
        <title>Vagococcus spp. assemblies.</title>
        <authorList>
            <person name="Gulvik C.A."/>
        </authorList>
    </citation>
    <scope>NUCLEOTIDE SEQUENCE [LARGE SCALE GENOMIC DNA]</scope>
    <source>
        <strain evidence="7 8">NCFB 2497</strain>
    </source>
</reference>
<dbReference type="InterPro" id="IPR010930">
    <property type="entry name" value="Flg_bb/hook_C_dom"/>
</dbReference>
<dbReference type="PANTHER" id="PTHR30435">
    <property type="entry name" value="FLAGELLAR PROTEIN"/>
    <property type="match status" value="1"/>
</dbReference>
<keyword evidence="2" id="KW-0975">Bacterial flagellum</keyword>
<evidence type="ECO:0000259" key="5">
    <source>
        <dbReference type="Pfam" id="PF22692"/>
    </source>
</evidence>
<sequence length="245" mass="26910">MNSALSISKSGLKGLQTNLDITSNNIANVNTIGFKEKNANFQELLRNDVISENRGIANGISRGTKITQGQNNNKQGSLISSNHPFDLAISGEGFFGIRLPNNQLAYSRDGSFRFDSEGTLRNSAGNTVEITLSVPKNDWPEGIPSINEKGMVSVAGMPVGEIPIFSGDLSEQLIDIGNNQYVLPNGRIAERLDNPEINQFYLESSNVNLADSMSEMILTQRAYSMNTKVLQSTDEMMQRINEFKQ</sequence>
<proteinExistence type="inferred from homology"/>
<evidence type="ECO:0000313" key="8">
    <source>
        <dbReference type="Proteomes" id="UP000288197"/>
    </source>
</evidence>
<dbReference type="PANTHER" id="PTHR30435:SF19">
    <property type="entry name" value="FLAGELLAR BASAL-BODY ROD PROTEIN FLGG"/>
    <property type="match status" value="1"/>
</dbReference>
<feature type="domain" description="Flagellar basal-body/hook protein C-terminal" evidence="4">
    <location>
        <begin position="199"/>
        <end position="241"/>
    </location>
</feature>
<evidence type="ECO:0000259" key="3">
    <source>
        <dbReference type="Pfam" id="PF00460"/>
    </source>
</evidence>
<organism evidence="6 9">
    <name type="scientific">Vagococcus fluvialis</name>
    <dbReference type="NCBI Taxonomy" id="2738"/>
    <lineage>
        <taxon>Bacteria</taxon>
        <taxon>Bacillati</taxon>
        <taxon>Bacillota</taxon>
        <taxon>Bacilli</taxon>
        <taxon>Lactobacillales</taxon>
        <taxon>Enterococcaceae</taxon>
        <taxon>Vagococcus</taxon>
    </lineage>
</organism>
<dbReference type="SUPFAM" id="SSF117143">
    <property type="entry name" value="Flagellar hook protein flgE"/>
    <property type="match status" value="1"/>
</dbReference>
<dbReference type="Proteomes" id="UP000521358">
    <property type="component" value="Unassembled WGS sequence"/>
</dbReference>
<dbReference type="RefSeq" id="WP_114290170.1">
    <property type="nucleotide sequence ID" value="NZ_JAAVMB010000010.1"/>
</dbReference>
<name>A0A369AXW7_9ENTE</name>
<dbReference type="Pfam" id="PF00460">
    <property type="entry name" value="Flg_bb_rod"/>
    <property type="match status" value="1"/>
</dbReference>
<reference evidence="6 9" key="2">
    <citation type="submission" date="2020-03" db="EMBL/GenBank/DDBJ databases">
        <title>Bacterial samples isolated from urine from healthy bovine heifers (Gyr breed).</title>
        <authorList>
            <person name="Giannattasio-Ferraz S."/>
            <person name="Maskeri L."/>
            <person name="Penido A."/>
            <person name="Barbosa-Stancioli E.F."/>
            <person name="Putonti C."/>
        </authorList>
    </citation>
    <scope>NUCLEOTIDE SEQUENCE [LARGE SCALE GENOMIC DNA]</scope>
    <source>
        <strain evidence="6 9">UFMG-H7</strain>
    </source>
</reference>
<evidence type="ECO:0000259" key="4">
    <source>
        <dbReference type="Pfam" id="PF06429"/>
    </source>
</evidence>
<evidence type="ECO:0000313" key="6">
    <source>
        <dbReference type="EMBL" id="NKC68299.1"/>
    </source>
</evidence>
<dbReference type="Proteomes" id="UP000288197">
    <property type="component" value="Unassembled WGS sequence"/>
</dbReference>
<feature type="domain" description="Flagellar hook protein FlgE/F/G-like D1" evidence="5">
    <location>
        <begin position="88"/>
        <end position="154"/>
    </location>
</feature>